<dbReference type="AlphaFoldDB" id="A0AAV4LNF2"/>
<dbReference type="InterPro" id="IPR014001">
    <property type="entry name" value="Helicase_ATP-bd"/>
</dbReference>
<feature type="compositionally biased region" description="Basic and acidic residues" evidence="5">
    <location>
        <begin position="385"/>
        <end position="398"/>
    </location>
</feature>
<feature type="domain" description="Helicase ATP-binding" evidence="6">
    <location>
        <begin position="44"/>
        <end position="326"/>
    </location>
</feature>
<feature type="compositionally biased region" description="Basic residues" evidence="5">
    <location>
        <begin position="1004"/>
        <end position="1014"/>
    </location>
</feature>
<dbReference type="EMBL" id="BPLF01000001">
    <property type="protein sequence ID" value="GIX61480.1"/>
    <property type="molecule type" value="Genomic_DNA"/>
</dbReference>
<dbReference type="InterPro" id="IPR027417">
    <property type="entry name" value="P-loop_NTPase"/>
</dbReference>
<dbReference type="SMART" id="SM00487">
    <property type="entry name" value="DEXDc"/>
    <property type="match status" value="1"/>
</dbReference>
<evidence type="ECO:0000313" key="9">
    <source>
        <dbReference type="Proteomes" id="UP001497744"/>
    </source>
</evidence>
<name>A0AAV4LNF2_BABCB</name>
<feature type="region of interest" description="Disordered" evidence="5">
    <location>
        <begin position="912"/>
        <end position="1014"/>
    </location>
</feature>
<dbReference type="Pfam" id="PF00270">
    <property type="entry name" value="DEAD"/>
    <property type="match status" value="1"/>
</dbReference>
<organism evidence="8 9">
    <name type="scientific">Babesia caballi</name>
    <dbReference type="NCBI Taxonomy" id="5871"/>
    <lineage>
        <taxon>Eukaryota</taxon>
        <taxon>Sar</taxon>
        <taxon>Alveolata</taxon>
        <taxon>Apicomplexa</taxon>
        <taxon>Aconoidasida</taxon>
        <taxon>Piroplasmida</taxon>
        <taxon>Babesiidae</taxon>
        <taxon>Babesia</taxon>
    </lineage>
</organism>
<feature type="compositionally biased region" description="Low complexity" evidence="5">
    <location>
        <begin position="82"/>
        <end position="96"/>
    </location>
</feature>
<keyword evidence="2" id="KW-0378">Hydrolase</keyword>
<sequence length="1014" mass="110390">MGSQCSAANPEGGDFATLGIDSRIREALLKRGVARPSRQQCAAIRAMLSKENIVLQSKSGTGKTLGFCIAVVQLILGPIGSTGTPLQTTEGEPGTTTKDDDTEGGFSDDGKTSEKREDGIVESEVSVVQGGNLEGVESEASPEVGEDKVGSPVCDGGEDETVENGCRGKEWNERAEAVFGNVVIVAPTRELATQIHRTVCELSEELPDIRVSLNVGGTDLLADVNDLVQRTPQIVVATPGRLLTLWKQIKRLLGSSKLQGGPLYWNTVTLVLDEADMLLDEHFVDQTKNLCMKLVNPFMQVIATSATFVKVQFKLYEDILYEVDAEFIRRVLPLLGKGPEETFESVKRSYGVHVTDSMKRLVEEGYQKPFDLTMESEEEGVTMPSEKKGDEGGVKDGVENGSKSENPDFGETQQLKEGSDVAAITAAAETLKSVFDFLTTFSRKIQKIIVSASHVNRVQMPTKNVVCFTENDCLQTVQAVKEAIRDGQGELIEQFNSPVLQNVVFYYAQVPEAPNIVKQISLKLRVVVKMLEHLQYRKCIVFCNQSHTRMLMANALERLGLSCCLCSSRQSHESRRKTVESANKKERNVIIAADVISRGIHIDNVDLIINVDIPATKEAFLHRSGRTGRFGRYGMCVTVCTAPEMKPLEYLEYALNFKCAPIEDIVDVDSGDDANAEKRECEPEVAESTKGAEVPLGEHADAENGAAVSPGDASKTEPDSGKFENVAKASEDGESEEEGLVDGRQFDDTVREPLVASIHSSVFPGMLEYIIPAFSVLASHDVYLEGVEPASICGAGYGSVDAPTSENTFRLRFREFHSARVVLHVSSQLYQCIAECDRGEEAEESLHHIVAVQREASAISILDPVHRIFRPVKGALLISVRVDDDAQRGLCGARDEKEGDTRRALLVHRAARGELPGRGAPHQVPGDDRGPVRGAVRGGVPRGAAAAHGRRREALHHRGRGVRAGGLRAGVPGGDAGALRRGHRRHRPGGRGEQAGRERDRAPRVRGARPHYVT</sequence>
<evidence type="ECO:0000256" key="4">
    <source>
        <dbReference type="ARBA" id="ARBA00022840"/>
    </source>
</evidence>
<evidence type="ECO:0000259" key="7">
    <source>
        <dbReference type="PROSITE" id="PS51194"/>
    </source>
</evidence>
<dbReference type="CDD" id="cd18787">
    <property type="entry name" value="SF2_C_DEAD"/>
    <property type="match status" value="1"/>
</dbReference>
<dbReference type="PROSITE" id="PS51192">
    <property type="entry name" value="HELICASE_ATP_BIND_1"/>
    <property type="match status" value="1"/>
</dbReference>
<dbReference type="Pfam" id="PF00271">
    <property type="entry name" value="Helicase_C"/>
    <property type="match status" value="1"/>
</dbReference>
<feature type="region of interest" description="Disordered" evidence="5">
    <location>
        <begin position="82"/>
        <end position="162"/>
    </location>
</feature>
<dbReference type="RefSeq" id="XP_067713551.1">
    <property type="nucleotide sequence ID" value="XM_067857450.1"/>
</dbReference>
<evidence type="ECO:0000313" key="8">
    <source>
        <dbReference type="EMBL" id="GIX61480.1"/>
    </source>
</evidence>
<feature type="compositionally biased region" description="Gly residues" evidence="5">
    <location>
        <begin position="962"/>
        <end position="976"/>
    </location>
</feature>
<feature type="compositionally biased region" description="Basic and acidic residues" evidence="5">
    <location>
        <begin position="994"/>
        <end position="1003"/>
    </location>
</feature>
<dbReference type="InterPro" id="IPR011545">
    <property type="entry name" value="DEAD/DEAH_box_helicase_dom"/>
</dbReference>
<feature type="compositionally biased region" description="Basic residues" evidence="5">
    <location>
        <begin position="948"/>
        <end position="961"/>
    </location>
</feature>
<evidence type="ECO:0000256" key="3">
    <source>
        <dbReference type="ARBA" id="ARBA00022806"/>
    </source>
</evidence>
<feature type="region of interest" description="Disordered" evidence="5">
    <location>
        <begin position="673"/>
        <end position="746"/>
    </location>
</feature>
<evidence type="ECO:0000256" key="1">
    <source>
        <dbReference type="ARBA" id="ARBA00022741"/>
    </source>
</evidence>
<dbReference type="PANTHER" id="PTHR47959">
    <property type="entry name" value="ATP-DEPENDENT RNA HELICASE RHLE-RELATED"/>
    <property type="match status" value="1"/>
</dbReference>
<dbReference type="InterPro" id="IPR001650">
    <property type="entry name" value="Helicase_C-like"/>
</dbReference>
<dbReference type="SUPFAM" id="SSF52540">
    <property type="entry name" value="P-loop containing nucleoside triphosphate hydrolases"/>
    <property type="match status" value="2"/>
</dbReference>
<proteinExistence type="predicted"/>
<feature type="compositionally biased region" description="Basic residues" evidence="5">
    <location>
        <begin position="980"/>
        <end position="989"/>
    </location>
</feature>
<evidence type="ECO:0000256" key="5">
    <source>
        <dbReference type="SAM" id="MobiDB-lite"/>
    </source>
</evidence>
<dbReference type="Proteomes" id="UP001497744">
    <property type="component" value="Unassembled WGS sequence"/>
</dbReference>
<dbReference type="GeneID" id="94192963"/>
<dbReference type="GO" id="GO:0005524">
    <property type="term" value="F:ATP binding"/>
    <property type="evidence" value="ECO:0007669"/>
    <property type="project" value="UniProtKB-KW"/>
</dbReference>
<dbReference type="GO" id="GO:0016787">
    <property type="term" value="F:hydrolase activity"/>
    <property type="evidence" value="ECO:0007669"/>
    <property type="project" value="UniProtKB-KW"/>
</dbReference>
<dbReference type="PANTHER" id="PTHR47959:SF1">
    <property type="entry name" value="ATP-DEPENDENT RNA HELICASE DBPA"/>
    <property type="match status" value="1"/>
</dbReference>
<feature type="domain" description="Helicase C-terminal" evidence="7">
    <location>
        <begin position="526"/>
        <end position="670"/>
    </location>
</feature>
<reference evidence="8 9" key="1">
    <citation type="submission" date="2021-06" db="EMBL/GenBank/DDBJ databases">
        <title>Genome sequence of Babesia caballi.</title>
        <authorList>
            <person name="Yamagishi J."/>
            <person name="Kidaka T."/>
            <person name="Ochi A."/>
        </authorList>
    </citation>
    <scope>NUCLEOTIDE SEQUENCE [LARGE SCALE GENOMIC DNA]</scope>
    <source>
        <strain evidence="8">USDA-D6B2</strain>
    </source>
</reference>
<dbReference type="SMART" id="SM00490">
    <property type="entry name" value="HELICc"/>
    <property type="match status" value="1"/>
</dbReference>
<dbReference type="Gene3D" id="3.40.50.300">
    <property type="entry name" value="P-loop containing nucleotide triphosphate hydrolases"/>
    <property type="match status" value="2"/>
</dbReference>
<keyword evidence="1" id="KW-0547">Nucleotide-binding</keyword>
<comment type="caution">
    <text evidence="8">The sequence shown here is derived from an EMBL/GenBank/DDBJ whole genome shotgun (WGS) entry which is preliminary data.</text>
</comment>
<protein>
    <submittedName>
        <fullName evidence="8">RNA helicase, putative</fullName>
    </submittedName>
</protein>
<dbReference type="GO" id="GO:0003676">
    <property type="term" value="F:nucleic acid binding"/>
    <property type="evidence" value="ECO:0007669"/>
    <property type="project" value="InterPro"/>
</dbReference>
<dbReference type="InterPro" id="IPR050079">
    <property type="entry name" value="DEAD_box_RNA_helicase"/>
</dbReference>
<keyword evidence="3 8" id="KW-0347">Helicase</keyword>
<feature type="compositionally biased region" description="Basic and acidic residues" evidence="5">
    <location>
        <begin position="108"/>
        <end position="119"/>
    </location>
</feature>
<keyword evidence="4" id="KW-0067">ATP-binding</keyword>
<accession>A0AAV4LNF2</accession>
<gene>
    <name evidence="8" type="ORF">BcabD6B2_09150</name>
</gene>
<keyword evidence="9" id="KW-1185">Reference proteome</keyword>
<dbReference type="GO" id="GO:0003724">
    <property type="term" value="F:RNA helicase activity"/>
    <property type="evidence" value="ECO:0007669"/>
    <property type="project" value="TreeGrafter"/>
</dbReference>
<dbReference type="GO" id="GO:0005829">
    <property type="term" value="C:cytosol"/>
    <property type="evidence" value="ECO:0007669"/>
    <property type="project" value="TreeGrafter"/>
</dbReference>
<evidence type="ECO:0000259" key="6">
    <source>
        <dbReference type="PROSITE" id="PS51192"/>
    </source>
</evidence>
<dbReference type="PROSITE" id="PS51194">
    <property type="entry name" value="HELICASE_CTER"/>
    <property type="match status" value="1"/>
</dbReference>
<evidence type="ECO:0000256" key="2">
    <source>
        <dbReference type="ARBA" id="ARBA00022801"/>
    </source>
</evidence>
<feature type="region of interest" description="Disordered" evidence="5">
    <location>
        <begin position="374"/>
        <end position="416"/>
    </location>
</feature>